<dbReference type="KEGG" id="aar:Acear_0847"/>
<evidence type="ECO:0000256" key="9">
    <source>
        <dbReference type="ARBA" id="ARBA00048531"/>
    </source>
</evidence>
<dbReference type="GO" id="GO:0030170">
    <property type="term" value="F:pyridoxal phosphate binding"/>
    <property type="evidence" value="ECO:0007669"/>
    <property type="project" value="InterPro"/>
</dbReference>
<keyword evidence="7" id="KW-0456">Lyase</keyword>
<comment type="cofactor">
    <cofactor evidence="1">
        <name>pyridoxal 5'-phosphate</name>
        <dbReference type="ChEBI" id="CHEBI:597326"/>
    </cofactor>
</comment>
<dbReference type="InterPro" id="IPR015422">
    <property type="entry name" value="PyrdxlP-dep_Trfase_small"/>
</dbReference>
<keyword evidence="6" id="KW-0663">Pyridoxal phosphate</keyword>
<evidence type="ECO:0000313" key="12">
    <source>
        <dbReference type="Proteomes" id="UP000001661"/>
    </source>
</evidence>
<dbReference type="EC" id="4.1.1.81" evidence="4"/>
<dbReference type="InterPro" id="IPR015421">
    <property type="entry name" value="PyrdxlP-dep_Trfase_major"/>
</dbReference>
<dbReference type="PROSITE" id="PS00105">
    <property type="entry name" value="AA_TRANSFER_CLASS_1"/>
    <property type="match status" value="1"/>
</dbReference>
<dbReference type="InterPro" id="IPR004839">
    <property type="entry name" value="Aminotransferase_I/II_large"/>
</dbReference>
<dbReference type="RefSeq" id="WP_013277828.1">
    <property type="nucleotide sequence ID" value="NC_014378.1"/>
</dbReference>
<keyword evidence="12" id="KW-1185">Reference proteome</keyword>
<dbReference type="HOGENOM" id="CLU_017584_3_2_9"/>
<keyword evidence="5" id="KW-0169">Cobalamin biosynthesis</keyword>
<dbReference type="Gene3D" id="3.90.1150.10">
    <property type="entry name" value="Aspartate Aminotransferase, domain 1"/>
    <property type="match status" value="1"/>
</dbReference>
<evidence type="ECO:0000256" key="7">
    <source>
        <dbReference type="ARBA" id="ARBA00023239"/>
    </source>
</evidence>
<dbReference type="CDD" id="cd00609">
    <property type="entry name" value="AAT_like"/>
    <property type="match status" value="1"/>
</dbReference>
<dbReference type="PANTHER" id="PTHR42885:SF1">
    <property type="entry name" value="THREONINE-PHOSPHATE DECARBOXYLASE"/>
    <property type="match status" value="1"/>
</dbReference>
<sequence>MASNKRIHGGNIKAAADKYGLKPDKIIDFSANINFLGPPAVVEDVIKDNLDDIVNYPEPNAQSLSLALAEYHGVEAENLIVGNGAVELIYLVSKVISPEQALVLAPTFSEYEAAVESVGGEVNLFELNRANKFSLEIDELIVELNNSQLDLLFLCNPNNPTGDLISKDDLLKLLATAEKNDVFVIVDEAFLDFLWAEADYTLISKAAAVDNLLVLRSMTKFFAIPGLRVGYAVTNRQLVTKLEENKDPWNVNLFAQRVGTEVVAEDKYIQKTKEAINREKKFLYQSLEKLTGCEPYQPAANYILIDISKTEYTSTELKDRLASKGILIRDCSSYHLLGSNFIRVAVKGREDNQQLIAALKSLLEAGGE</sequence>
<evidence type="ECO:0000256" key="5">
    <source>
        <dbReference type="ARBA" id="ARBA00022573"/>
    </source>
</evidence>
<organism evidence="11 12">
    <name type="scientific">Acetohalobium arabaticum (strain ATCC 49924 / DSM 5501 / Z-7288)</name>
    <dbReference type="NCBI Taxonomy" id="574087"/>
    <lineage>
        <taxon>Bacteria</taxon>
        <taxon>Bacillati</taxon>
        <taxon>Bacillota</taxon>
        <taxon>Clostridia</taxon>
        <taxon>Halanaerobiales</taxon>
        <taxon>Halobacteroidaceae</taxon>
        <taxon>Acetohalobium</taxon>
    </lineage>
</organism>
<dbReference type="InterPro" id="IPR005860">
    <property type="entry name" value="CobD"/>
</dbReference>
<comment type="function">
    <text evidence="2">Decarboxylates L-threonine-O-3-phosphate to yield (R)-1-amino-2-propanol O-2-phosphate, the precursor for the linkage between the nucleotide loop and the corrin ring in cobalamin.</text>
</comment>
<protein>
    <recommendedName>
        <fullName evidence="4">threonine-phosphate decarboxylase</fullName>
        <ecNumber evidence="4">4.1.1.81</ecNumber>
    </recommendedName>
    <alternativeName>
        <fullName evidence="8">L-threonine-O-3-phosphate decarboxylase</fullName>
    </alternativeName>
</protein>
<dbReference type="Proteomes" id="UP000001661">
    <property type="component" value="Chromosome"/>
</dbReference>
<dbReference type="Gene3D" id="3.40.640.10">
    <property type="entry name" value="Type I PLP-dependent aspartate aminotransferase-like (Major domain)"/>
    <property type="match status" value="1"/>
</dbReference>
<reference evidence="11 12" key="1">
    <citation type="journal article" date="2010" name="Stand. Genomic Sci.">
        <title>Complete genome sequence of Acetohalobium arabaticum type strain (Z-7288).</title>
        <authorList>
            <person name="Sikorski J."/>
            <person name="Lapidus A."/>
            <person name="Chertkov O."/>
            <person name="Lucas S."/>
            <person name="Copeland A."/>
            <person name="Glavina Del Rio T."/>
            <person name="Nolan M."/>
            <person name="Tice H."/>
            <person name="Cheng J.F."/>
            <person name="Han C."/>
            <person name="Brambilla E."/>
            <person name="Pitluck S."/>
            <person name="Liolios K."/>
            <person name="Ivanova N."/>
            <person name="Mavromatis K."/>
            <person name="Mikhailova N."/>
            <person name="Pati A."/>
            <person name="Bruce D."/>
            <person name="Detter C."/>
            <person name="Tapia R."/>
            <person name="Goodwin L."/>
            <person name="Chen A."/>
            <person name="Palaniappan K."/>
            <person name="Land M."/>
            <person name="Hauser L."/>
            <person name="Chang Y.J."/>
            <person name="Jeffries C.D."/>
            <person name="Rohde M."/>
            <person name="Goker M."/>
            <person name="Spring S."/>
            <person name="Woyke T."/>
            <person name="Bristow J."/>
            <person name="Eisen J.A."/>
            <person name="Markowitz V."/>
            <person name="Hugenholtz P."/>
            <person name="Kyrpides N.C."/>
            <person name="Klenk H.P."/>
        </authorList>
    </citation>
    <scope>NUCLEOTIDE SEQUENCE [LARGE SCALE GENOMIC DNA]</scope>
    <source>
        <strain evidence="12">ATCC 49924 / DSM 5501 / Z-7288</strain>
    </source>
</reference>
<evidence type="ECO:0000256" key="1">
    <source>
        <dbReference type="ARBA" id="ARBA00001933"/>
    </source>
</evidence>
<dbReference type="STRING" id="574087.Acear_0847"/>
<dbReference type="OrthoDB" id="9813612at2"/>
<dbReference type="UniPathway" id="UPA00148"/>
<evidence type="ECO:0000256" key="3">
    <source>
        <dbReference type="ARBA" id="ARBA00004953"/>
    </source>
</evidence>
<dbReference type="eggNOG" id="COG0079">
    <property type="taxonomic scope" value="Bacteria"/>
</dbReference>
<dbReference type="InterPro" id="IPR004838">
    <property type="entry name" value="NHTrfase_class1_PyrdxlP-BS"/>
</dbReference>
<proteinExistence type="predicted"/>
<dbReference type="EMBL" id="CP002105">
    <property type="protein sequence ID" value="ADL12382.1"/>
    <property type="molecule type" value="Genomic_DNA"/>
</dbReference>
<evidence type="ECO:0000259" key="10">
    <source>
        <dbReference type="Pfam" id="PF00155"/>
    </source>
</evidence>
<accession>D9QVX3</accession>
<feature type="domain" description="Aminotransferase class I/classII large" evidence="10">
    <location>
        <begin position="25"/>
        <end position="359"/>
    </location>
</feature>
<name>D9QVX3_ACEAZ</name>
<dbReference type="GO" id="GO:0009236">
    <property type="term" value="P:cobalamin biosynthetic process"/>
    <property type="evidence" value="ECO:0007669"/>
    <property type="project" value="UniProtKB-UniPathway"/>
</dbReference>
<dbReference type="SUPFAM" id="SSF53383">
    <property type="entry name" value="PLP-dependent transferases"/>
    <property type="match status" value="1"/>
</dbReference>
<evidence type="ECO:0000256" key="6">
    <source>
        <dbReference type="ARBA" id="ARBA00022898"/>
    </source>
</evidence>
<dbReference type="NCBIfam" id="TIGR01140">
    <property type="entry name" value="L_thr_O3P_dcar"/>
    <property type="match status" value="1"/>
</dbReference>
<evidence type="ECO:0000256" key="8">
    <source>
        <dbReference type="ARBA" id="ARBA00029996"/>
    </source>
</evidence>
<comment type="catalytic activity">
    <reaction evidence="9">
        <text>O-phospho-L-threonine + H(+) = (R)-1-aminopropan-2-yl phosphate + CO2</text>
        <dbReference type="Rhea" id="RHEA:11492"/>
        <dbReference type="ChEBI" id="CHEBI:15378"/>
        <dbReference type="ChEBI" id="CHEBI:16526"/>
        <dbReference type="ChEBI" id="CHEBI:58563"/>
        <dbReference type="ChEBI" id="CHEBI:58675"/>
        <dbReference type="EC" id="4.1.1.81"/>
    </reaction>
</comment>
<evidence type="ECO:0000256" key="2">
    <source>
        <dbReference type="ARBA" id="ARBA00003444"/>
    </source>
</evidence>
<comment type="pathway">
    <text evidence="3">Cofactor biosynthesis; adenosylcobalamin biosynthesis.</text>
</comment>
<dbReference type="AlphaFoldDB" id="D9QVX3"/>
<evidence type="ECO:0000313" key="11">
    <source>
        <dbReference type="EMBL" id="ADL12382.1"/>
    </source>
</evidence>
<dbReference type="PANTHER" id="PTHR42885">
    <property type="entry name" value="HISTIDINOL-PHOSPHATE AMINOTRANSFERASE-RELATED"/>
    <property type="match status" value="1"/>
</dbReference>
<evidence type="ECO:0000256" key="4">
    <source>
        <dbReference type="ARBA" id="ARBA00012285"/>
    </source>
</evidence>
<dbReference type="GO" id="GO:0048472">
    <property type="term" value="F:threonine-phosphate decarboxylase activity"/>
    <property type="evidence" value="ECO:0007669"/>
    <property type="project" value="UniProtKB-EC"/>
</dbReference>
<gene>
    <name evidence="11" type="ordered locus">Acear_0847</name>
</gene>
<dbReference type="InterPro" id="IPR015424">
    <property type="entry name" value="PyrdxlP-dep_Trfase"/>
</dbReference>
<dbReference type="Pfam" id="PF00155">
    <property type="entry name" value="Aminotran_1_2"/>
    <property type="match status" value="1"/>
</dbReference>